<dbReference type="Proteomes" id="UP001341840">
    <property type="component" value="Unassembled WGS sequence"/>
</dbReference>
<gene>
    <name evidence="2" type="ORF">PIB30_039243</name>
</gene>
<proteinExistence type="predicted"/>
<dbReference type="EMBL" id="JASCZI010121035">
    <property type="protein sequence ID" value="MED6159097.1"/>
    <property type="molecule type" value="Genomic_DNA"/>
</dbReference>
<organism evidence="2 3">
    <name type="scientific">Stylosanthes scabra</name>
    <dbReference type="NCBI Taxonomy" id="79078"/>
    <lineage>
        <taxon>Eukaryota</taxon>
        <taxon>Viridiplantae</taxon>
        <taxon>Streptophyta</taxon>
        <taxon>Embryophyta</taxon>
        <taxon>Tracheophyta</taxon>
        <taxon>Spermatophyta</taxon>
        <taxon>Magnoliopsida</taxon>
        <taxon>eudicotyledons</taxon>
        <taxon>Gunneridae</taxon>
        <taxon>Pentapetalae</taxon>
        <taxon>rosids</taxon>
        <taxon>fabids</taxon>
        <taxon>Fabales</taxon>
        <taxon>Fabaceae</taxon>
        <taxon>Papilionoideae</taxon>
        <taxon>50 kb inversion clade</taxon>
        <taxon>dalbergioids sensu lato</taxon>
        <taxon>Dalbergieae</taxon>
        <taxon>Pterocarpus clade</taxon>
        <taxon>Stylosanthes</taxon>
    </lineage>
</organism>
<feature type="transmembrane region" description="Helical" evidence="1">
    <location>
        <begin position="155"/>
        <end position="176"/>
    </location>
</feature>
<sequence>MLNDSSSKQVAFWLNIGEVVGHCLCRKTTTQSGLKETLENEKCYELFPIIGIHKSSFSSWLPRTTRYFDDGDHKKKKNKKEGNKLKQLHFVDFSSCEDASGARHVRVYVLVFCFFCYNFGGNCFHFYFSFLFVASSFGLKLYIYRTPFAHGVHACVMETCASIVFIFVIFLFVLVGEYEYNHPLFL</sequence>
<keyword evidence="3" id="KW-1185">Reference proteome</keyword>
<evidence type="ECO:0000256" key="1">
    <source>
        <dbReference type="SAM" id="Phobius"/>
    </source>
</evidence>
<name>A0ABU6UCW1_9FABA</name>
<reference evidence="2 3" key="1">
    <citation type="journal article" date="2023" name="Plants (Basel)">
        <title>Bridging the Gap: Combining Genomics and Transcriptomics Approaches to Understand Stylosanthes scabra, an Orphan Legume from the Brazilian Caatinga.</title>
        <authorList>
            <person name="Ferreira-Neto J.R.C."/>
            <person name="da Silva M.D."/>
            <person name="Binneck E."/>
            <person name="de Melo N.F."/>
            <person name="da Silva R.H."/>
            <person name="de Melo A.L.T.M."/>
            <person name="Pandolfi V."/>
            <person name="Bustamante F.O."/>
            <person name="Brasileiro-Vidal A.C."/>
            <person name="Benko-Iseppon A.M."/>
        </authorList>
    </citation>
    <scope>NUCLEOTIDE SEQUENCE [LARGE SCALE GENOMIC DNA]</scope>
    <source>
        <tissue evidence="2">Leaves</tissue>
    </source>
</reference>
<keyword evidence="1" id="KW-1133">Transmembrane helix</keyword>
<keyword evidence="1" id="KW-0472">Membrane</keyword>
<protein>
    <recommendedName>
        <fullName evidence="4">Transmembrane protein</fullName>
    </recommendedName>
</protein>
<evidence type="ECO:0000313" key="2">
    <source>
        <dbReference type="EMBL" id="MED6159097.1"/>
    </source>
</evidence>
<comment type="caution">
    <text evidence="2">The sequence shown here is derived from an EMBL/GenBank/DDBJ whole genome shotgun (WGS) entry which is preliminary data.</text>
</comment>
<accession>A0ABU6UCW1</accession>
<keyword evidence="1" id="KW-0812">Transmembrane</keyword>
<evidence type="ECO:0000313" key="3">
    <source>
        <dbReference type="Proteomes" id="UP001341840"/>
    </source>
</evidence>
<evidence type="ECO:0008006" key="4">
    <source>
        <dbReference type="Google" id="ProtNLM"/>
    </source>
</evidence>